<dbReference type="PANTHER" id="PTHR43355">
    <property type="entry name" value="FLAVIN REDUCTASE (NADPH)"/>
    <property type="match status" value="1"/>
</dbReference>
<dbReference type="InterPro" id="IPR051606">
    <property type="entry name" value="Polyketide_Oxido-like"/>
</dbReference>
<sequence length="204" mass="21138">MSKIAVFGAGGRAGRAVVAEALRRGHQVVPVVRNPADHEDLAGVAGDVTSVADVERIAGEADAVVAAVYDPGSSDFFRAAAGALASGVNGRRLVWVGLASILPMASGELLMDSPGYPQAYRGFSLAHASAVEVFNSSDLDWVSIAPSGDFDHENPARVGSYRLTPADAGLRISYADLAIAVLDEIDDPRHHRTLLGVSSGTMTG</sequence>
<keyword evidence="3" id="KW-1185">Reference proteome</keyword>
<dbReference type="Pfam" id="PF13460">
    <property type="entry name" value="NAD_binding_10"/>
    <property type="match status" value="1"/>
</dbReference>
<dbReference type="Proteomes" id="UP000295388">
    <property type="component" value="Unassembled WGS sequence"/>
</dbReference>
<evidence type="ECO:0000313" key="2">
    <source>
        <dbReference type="EMBL" id="TDO35782.1"/>
    </source>
</evidence>
<name>A0A4R6JJ94_9ACTN</name>
<reference evidence="2 3" key="1">
    <citation type="submission" date="2019-03" db="EMBL/GenBank/DDBJ databases">
        <title>Genomic Encyclopedia of Type Strains, Phase III (KMG-III): the genomes of soil and plant-associated and newly described type strains.</title>
        <authorList>
            <person name="Whitman W."/>
        </authorList>
    </citation>
    <scope>NUCLEOTIDE SEQUENCE [LARGE SCALE GENOMIC DNA]</scope>
    <source>
        <strain evidence="2 3">VKM Ac-2527</strain>
    </source>
</reference>
<dbReference type="InterPro" id="IPR036291">
    <property type="entry name" value="NAD(P)-bd_dom_sf"/>
</dbReference>
<comment type="caution">
    <text evidence="2">The sequence shown here is derived from an EMBL/GenBank/DDBJ whole genome shotgun (WGS) entry which is preliminary data.</text>
</comment>
<dbReference type="OrthoDB" id="3191258at2"/>
<dbReference type="GO" id="GO:0016646">
    <property type="term" value="F:oxidoreductase activity, acting on the CH-NH group of donors, NAD or NADP as acceptor"/>
    <property type="evidence" value="ECO:0007669"/>
    <property type="project" value="TreeGrafter"/>
</dbReference>
<organism evidence="2 3">
    <name type="scientific">Kribbella caucasensis</name>
    <dbReference type="NCBI Taxonomy" id="2512215"/>
    <lineage>
        <taxon>Bacteria</taxon>
        <taxon>Bacillati</taxon>
        <taxon>Actinomycetota</taxon>
        <taxon>Actinomycetes</taxon>
        <taxon>Propionibacteriales</taxon>
        <taxon>Kribbellaceae</taxon>
        <taxon>Kribbella</taxon>
    </lineage>
</organism>
<gene>
    <name evidence="2" type="ORF">EV643_12154</name>
</gene>
<dbReference type="RefSeq" id="WP_133804251.1">
    <property type="nucleotide sequence ID" value="NZ_SNWQ01000021.1"/>
</dbReference>
<protein>
    <recommendedName>
        <fullName evidence="1">NAD(P)-binding domain-containing protein</fullName>
    </recommendedName>
</protein>
<dbReference type="AlphaFoldDB" id="A0A4R6JJ94"/>
<dbReference type="EMBL" id="SNWQ01000021">
    <property type="protein sequence ID" value="TDO35782.1"/>
    <property type="molecule type" value="Genomic_DNA"/>
</dbReference>
<accession>A0A4R6JJ94</accession>
<dbReference type="PANTHER" id="PTHR43355:SF2">
    <property type="entry name" value="FLAVIN REDUCTASE (NADPH)"/>
    <property type="match status" value="1"/>
</dbReference>
<proteinExistence type="predicted"/>
<evidence type="ECO:0000313" key="3">
    <source>
        <dbReference type="Proteomes" id="UP000295388"/>
    </source>
</evidence>
<dbReference type="InterPro" id="IPR016040">
    <property type="entry name" value="NAD(P)-bd_dom"/>
</dbReference>
<feature type="domain" description="NAD(P)-binding" evidence="1">
    <location>
        <begin position="8"/>
        <end position="188"/>
    </location>
</feature>
<evidence type="ECO:0000259" key="1">
    <source>
        <dbReference type="Pfam" id="PF13460"/>
    </source>
</evidence>
<dbReference type="Gene3D" id="3.40.50.720">
    <property type="entry name" value="NAD(P)-binding Rossmann-like Domain"/>
    <property type="match status" value="1"/>
</dbReference>
<dbReference type="SUPFAM" id="SSF51735">
    <property type="entry name" value="NAD(P)-binding Rossmann-fold domains"/>
    <property type="match status" value="1"/>
</dbReference>